<dbReference type="InParanoid" id="A0A2J6T700"/>
<keyword evidence="1" id="KW-1133">Transmembrane helix</keyword>
<feature type="transmembrane region" description="Helical" evidence="1">
    <location>
        <begin position="124"/>
        <end position="145"/>
    </location>
</feature>
<keyword evidence="1" id="KW-0812">Transmembrane</keyword>
<gene>
    <name evidence="2" type="ORF">K444DRAFT_613610</name>
</gene>
<evidence type="ECO:0000256" key="1">
    <source>
        <dbReference type="SAM" id="Phobius"/>
    </source>
</evidence>
<dbReference type="GeneID" id="36588462"/>
<accession>A0A2J6T700</accession>
<name>A0A2J6T700_9HELO</name>
<dbReference type="EMBL" id="KZ613817">
    <property type="protein sequence ID" value="PMD58784.1"/>
    <property type="molecule type" value="Genomic_DNA"/>
</dbReference>
<reference evidence="2 3" key="1">
    <citation type="submission" date="2016-04" db="EMBL/GenBank/DDBJ databases">
        <title>A degradative enzymes factory behind the ericoid mycorrhizal symbiosis.</title>
        <authorList>
            <consortium name="DOE Joint Genome Institute"/>
            <person name="Martino E."/>
            <person name="Morin E."/>
            <person name="Grelet G."/>
            <person name="Kuo A."/>
            <person name="Kohler A."/>
            <person name="Daghino S."/>
            <person name="Barry K."/>
            <person name="Choi C."/>
            <person name="Cichocki N."/>
            <person name="Clum A."/>
            <person name="Copeland A."/>
            <person name="Hainaut M."/>
            <person name="Haridas S."/>
            <person name="Labutti K."/>
            <person name="Lindquist E."/>
            <person name="Lipzen A."/>
            <person name="Khouja H.-R."/>
            <person name="Murat C."/>
            <person name="Ohm R."/>
            <person name="Olson A."/>
            <person name="Spatafora J."/>
            <person name="Veneault-Fourrey C."/>
            <person name="Henrissat B."/>
            <person name="Grigoriev I."/>
            <person name="Martin F."/>
            <person name="Perotto S."/>
        </authorList>
    </citation>
    <scope>NUCLEOTIDE SEQUENCE [LARGE SCALE GENOMIC DNA]</scope>
    <source>
        <strain evidence="2 3">E</strain>
    </source>
</reference>
<dbReference type="RefSeq" id="XP_024735688.1">
    <property type="nucleotide sequence ID" value="XM_024880385.1"/>
</dbReference>
<keyword evidence="3" id="KW-1185">Reference proteome</keyword>
<keyword evidence="1" id="KW-0472">Membrane</keyword>
<dbReference type="Proteomes" id="UP000235371">
    <property type="component" value="Unassembled WGS sequence"/>
</dbReference>
<feature type="transmembrane region" description="Helical" evidence="1">
    <location>
        <begin position="99"/>
        <end position="118"/>
    </location>
</feature>
<organism evidence="2 3">
    <name type="scientific">Hyaloscypha bicolor E</name>
    <dbReference type="NCBI Taxonomy" id="1095630"/>
    <lineage>
        <taxon>Eukaryota</taxon>
        <taxon>Fungi</taxon>
        <taxon>Dikarya</taxon>
        <taxon>Ascomycota</taxon>
        <taxon>Pezizomycotina</taxon>
        <taxon>Leotiomycetes</taxon>
        <taxon>Helotiales</taxon>
        <taxon>Hyaloscyphaceae</taxon>
        <taxon>Hyaloscypha</taxon>
        <taxon>Hyaloscypha bicolor</taxon>
    </lineage>
</organism>
<evidence type="ECO:0000313" key="2">
    <source>
        <dbReference type="EMBL" id="PMD58784.1"/>
    </source>
</evidence>
<dbReference type="AlphaFoldDB" id="A0A2J6T700"/>
<proteinExistence type="predicted"/>
<protein>
    <submittedName>
        <fullName evidence="2">Uncharacterized protein</fullName>
    </submittedName>
</protein>
<evidence type="ECO:0000313" key="3">
    <source>
        <dbReference type="Proteomes" id="UP000235371"/>
    </source>
</evidence>
<sequence length="177" mass="20221">MARRIPRSRSSCLECKLRNDPAVESRCQLSGVQPPFAARSSPFVRLADALEVLIELSPRVCQGHHLQQGARYFNWRRARNSLCPEVTLLEEGSAGKHPFAFLTLFIVTLLQAVKIFGFEGLLWTKVWAGCFLGSYTVLAFANFSLPKMEKRASLHDGYRRSIINRQLYYCCDLAWRH</sequence>
<dbReference type="OrthoDB" id="2847781at2759"/>